<evidence type="ECO:0000256" key="5">
    <source>
        <dbReference type="PIRNR" id="PIRNR017233"/>
    </source>
</evidence>
<dbReference type="RefSeq" id="XP_013755579.1">
    <property type="nucleotide sequence ID" value="XM_013900125.1"/>
</dbReference>
<organism evidence="11 12">
    <name type="scientific">Thecamonas trahens ATCC 50062</name>
    <dbReference type="NCBI Taxonomy" id="461836"/>
    <lineage>
        <taxon>Eukaryota</taxon>
        <taxon>Apusozoa</taxon>
        <taxon>Apusomonadida</taxon>
        <taxon>Apusomonadidae</taxon>
        <taxon>Thecamonas</taxon>
    </lineage>
</organism>
<dbReference type="GO" id="GO:0033588">
    <property type="term" value="C:elongator holoenzyme complex"/>
    <property type="evidence" value="ECO:0007669"/>
    <property type="project" value="InterPro"/>
</dbReference>
<evidence type="ECO:0000259" key="9">
    <source>
        <dbReference type="Pfam" id="PF23925"/>
    </source>
</evidence>
<accession>A0A0L0DIC7</accession>
<keyword evidence="12" id="KW-1185">Reference proteome</keyword>
<dbReference type="Proteomes" id="UP000054408">
    <property type="component" value="Unassembled WGS sequence"/>
</dbReference>
<dbReference type="GO" id="GO:0000049">
    <property type="term" value="F:tRNA binding"/>
    <property type="evidence" value="ECO:0007669"/>
    <property type="project" value="TreeGrafter"/>
</dbReference>
<dbReference type="Pfam" id="PF04762">
    <property type="entry name" value="Beta-prop_ELP1_1st"/>
    <property type="match status" value="2"/>
</dbReference>
<evidence type="ECO:0000259" key="7">
    <source>
        <dbReference type="Pfam" id="PF04762"/>
    </source>
</evidence>
<dbReference type="InterPro" id="IPR056169">
    <property type="entry name" value="HB_ELP1"/>
</dbReference>
<evidence type="ECO:0000256" key="3">
    <source>
        <dbReference type="ARBA" id="ARBA00022490"/>
    </source>
</evidence>
<dbReference type="PANTHER" id="PTHR12747:SF0">
    <property type="entry name" value="ELONGATOR COMPLEX PROTEIN 1"/>
    <property type="match status" value="1"/>
</dbReference>
<comment type="function">
    <text evidence="5">Component of the elongator complex which is required for multiple tRNA modifications, including mcm5U (5-methoxycarbonylmethyl uridine), mcm5s2U (5-methoxycarbonylmethyl-2-thiouridine), and ncm5U (5-carbamoylmethyl uridine). The elongator complex catalyzes formation of carboxymethyluridine in the wobble base at position 34 in tRNAs.</text>
</comment>
<dbReference type="InterPro" id="IPR006849">
    <property type="entry name" value="Elp1"/>
</dbReference>
<keyword evidence="3 5" id="KW-0963">Cytoplasm</keyword>
<dbReference type="InterPro" id="IPR056164">
    <property type="entry name" value="Beta-prop_ELP1_1st"/>
</dbReference>
<gene>
    <name evidence="11" type="ORF">AMSG_08247</name>
</gene>
<dbReference type="SUPFAM" id="SSF82171">
    <property type="entry name" value="DPP6 N-terminal domain-like"/>
    <property type="match status" value="1"/>
</dbReference>
<evidence type="ECO:0000256" key="6">
    <source>
        <dbReference type="SAM" id="MobiDB-lite"/>
    </source>
</evidence>
<dbReference type="eggNOG" id="KOG1920">
    <property type="taxonomic scope" value="Eukaryota"/>
</dbReference>
<feature type="region of interest" description="Disordered" evidence="6">
    <location>
        <begin position="1209"/>
        <end position="1243"/>
    </location>
</feature>
<dbReference type="OMA" id="WRESLYC"/>
<feature type="compositionally biased region" description="Basic residues" evidence="6">
    <location>
        <begin position="1228"/>
        <end position="1243"/>
    </location>
</feature>
<keyword evidence="4" id="KW-0819">tRNA processing</keyword>
<evidence type="ECO:0000256" key="4">
    <source>
        <dbReference type="ARBA" id="ARBA00022694"/>
    </source>
</evidence>
<dbReference type="Pfam" id="PF23936">
    <property type="entry name" value="HB_ELP1"/>
    <property type="match status" value="1"/>
</dbReference>
<feature type="domain" description="ELP1 alpha-solenoid" evidence="9">
    <location>
        <begin position="864"/>
        <end position="913"/>
    </location>
</feature>
<comment type="pathway">
    <text evidence="1">tRNA modification; 5-methoxycarbonylmethyl-2-thiouridine-tRNA biosynthesis.</text>
</comment>
<evidence type="ECO:0000259" key="10">
    <source>
        <dbReference type="Pfam" id="PF23936"/>
    </source>
</evidence>
<dbReference type="GO" id="GO:0005634">
    <property type="term" value="C:nucleus"/>
    <property type="evidence" value="ECO:0007669"/>
    <property type="project" value="UniProtKB-SubCell"/>
</dbReference>
<protein>
    <recommendedName>
        <fullName evidence="5">Elongator complex protein 1</fullName>
    </recommendedName>
</protein>
<keyword evidence="5" id="KW-0539">Nucleus</keyword>
<comment type="similarity">
    <text evidence="2 5">Belongs to the ELP1/IKA1 family.</text>
</comment>
<reference evidence="11 12" key="1">
    <citation type="submission" date="2010-05" db="EMBL/GenBank/DDBJ databases">
        <title>The Genome Sequence of Thecamonas trahens ATCC 50062.</title>
        <authorList>
            <consortium name="The Broad Institute Genome Sequencing Platform"/>
            <person name="Russ C."/>
            <person name="Cuomo C."/>
            <person name="Shea T."/>
            <person name="Young S.K."/>
            <person name="Zeng Q."/>
            <person name="Koehrsen M."/>
            <person name="Haas B."/>
            <person name="Borodovsky M."/>
            <person name="Guigo R."/>
            <person name="Alvarado L."/>
            <person name="Berlin A."/>
            <person name="Bochicchio J."/>
            <person name="Borenstein D."/>
            <person name="Chapman S."/>
            <person name="Chen Z."/>
            <person name="Freedman E."/>
            <person name="Gellesch M."/>
            <person name="Goldberg J."/>
            <person name="Griggs A."/>
            <person name="Gujja S."/>
            <person name="Heilman E."/>
            <person name="Heiman D."/>
            <person name="Hepburn T."/>
            <person name="Howarth C."/>
            <person name="Jen D."/>
            <person name="Larson L."/>
            <person name="Mehta T."/>
            <person name="Park D."/>
            <person name="Pearson M."/>
            <person name="Roberts A."/>
            <person name="Saif S."/>
            <person name="Shenoy N."/>
            <person name="Sisk P."/>
            <person name="Stolte C."/>
            <person name="Sykes S."/>
            <person name="Thomson T."/>
            <person name="Walk T."/>
            <person name="White J."/>
            <person name="Yandava C."/>
            <person name="Burger G."/>
            <person name="Gray M.W."/>
            <person name="Holland P.W.H."/>
            <person name="King N."/>
            <person name="Lang F.B.F."/>
            <person name="Roger A.J."/>
            <person name="Ruiz-Trillo I."/>
            <person name="Lander E."/>
            <person name="Nusbaum C."/>
        </authorList>
    </citation>
    <scope>NUCLEOTIDE SEQUENCE [LARGE SCALE GENOMIC DNA]</scope>
    <source>
        <strain evidence="11 12">ATCC 50062</strain>
    </source>
</reference>
<dbReference type="EMBL" id="GL349471">
    <property type="protein sequence ID" value="KNC51995.1"/>
    <property type="molecule type" value="Genomic_DNA"/>
</dbReference>
<evidence type="ECO:0000256" key="1">
    <source>
        <dbReference type="ARBA" id="ARBA00005043"/>
    </source>
</evidence>
<dbReference type="PANTHER" id="PTHR12747">
    <property type="entry name" value="ELONGATOR COMPLEX PROTEIN 1"/>
    <property type="match status" value="1"/>
</dbReference>
<evidence type="ECO:0000256" key="2">
    <source>
        <dbReference type="ARBA" id="ARBA00006086"/>
    </source>
</evidence>
<dbReference type="InterPro" id="IPR056165">
    <property type="entry name" value="Beta-prop_ELP1_2nd"/>
</dbReference>
<dbReference type="GeneID" id="25566977"/>
<dbReference type="GO" id="GO:0005829">
    <property type="term" value="C:cytosol"/>
    <property type="evidence" value="ECO:0007669"/>
    <property type="project" value="TreeGrafter"/>
</dbReference>
<comment type="subcellular location">
    <subcellularLocation>
        <location evidence="5">Cytoplasm</location>
    </subcellularLocation>
    <subcellularLocation>
        <location evidence="5">Nucleus</location>
    </subcellularLocation>
</comment>
<feature type="domain" description="ELP1 three-helical bundle" evidence="10">
    <location>
        <begin position="1129"/>
        <end position="1304"/>
    </location>
</feature>
<name>A0A0L0DIC7_THETB</name>
<dbReference type="PIRSF" id="PIRSF017233">
    <property type="entry name" value="IKAP"/>
    <property type="match status" value="1"/>
</dbReference>
<dbReference type="UniPathway" id="UPA00988"/>
<evidence type="ECO:0000259" key="8">
    <source>
        <dbReference type="Pfam" id="PF23797"/>
    </source>
</evidence>
<dbReference type="OrthoDB" id="40048at2759"/>
<feature type="domain" description="ELP1 first N-terminal beta-propeller" evidence="7">
    <location>
        <begin position="162"/>
        <end position="322"/>
    </location>
</feature>
<feature type="compositionally biased region" description="Low complexity" evidence="6">
    <location>
        <begin position="1209"/>
        <end position="1227"/>
    </location>
</feature>
<feature type="domain" description="ELP1 N-terminal second beta-propeller" evidence="8">
    <location>
        <begin position="365"/>
        <end position="627"/>
    </location>
</feature>
<evidence type="ECO:0000313" key="12">
    <source>
        <dbReference type="Proteomes" id="UP000054408"/>
    </source>
</evidence>
<evidence type="ECO:0000313" key="11">
    <source>
        <dbReference type="EMBL" id="KNC51995.1"/>
    </source>
</evidence>
<proteinExistence type="inferred from homology"/>
<dbReference type="Pfam" id="PF23925">
    <property type="entry name" value="A-sol_ELP1"/>
    <property type="match status" value="2"/>
</dbReference>
<feature type="domain" description="ELP1 first N-terminal beta-propeller" evidence="7">
    <location>
        <begin position="54"/>
        <end position="135"/>
    </location>
</feature>
<dbReference type="GO" id="GO:0002926">
    <property type="term" value="P:tRNA wobble base 5-methoxycarbonylmethyl-2-thiouridinylation"/>
    <property type="evidence" value="ECO:0007669"/>
    <property type="project" value="TreeGrafter"/>
</dbReference>
<sequence length="1373" mass="143646">MSWEQEQEQETTAEPMVAVTTDGCLLATDLKSGEQIQWAMVTGEELMDAPLLPHSFVAMHVAADGESVSLAAADGVVVVHELQDNVTEAVGDIEAGIAAMAWSPDDDAVVIVTAAAPVPSVLLLNRDWFPVAELPWDAPPPARPADPALTLDNQPPDGPESEIEFGAAAGVRITWRPDGAFFAVNAWDAAAGKRRINVYSRSGELVHGSDPFAALGVAMAWKPSGAVFATSQRLPEGNAVVFFESNALRHGQFTLAPADAELSVADLKWAPDGEVLAVLLTTADGAPAKLQLWAASNYCWALKDEIRLAPGSDPLLHFEWDPLGIELTLFLVHASGACYSRRYCWDTALGSGLFADNTFPVAVAAGHMVKITFLGLAVVPPPYATLELAVPPEFGPALGSPAFAPGSLALAVTGPAHVLIYEADGRGSYAGSPAAAVPLPEPLSQLQWLSQDALVGVGADGASLVVLARDAGAAFDSLSLAARVAVEGLVLRLDVSAHTGMALIQLADGRLFRYQGVGGLAVPLQVAGGRVSLPAPCEEMTSMKWNGPQGATTVVIARSALNKLYINGVCVADTASSFALHARFLLYTTIAAELVFVPWTTDVSSSVLESQVTVLESRLVERGAQLVGVVETGVRVVLQMPRGNVEVIEPRPLVKARVAALLARKNYGAAFTIMRRQRLDLNLLVETDLEAFVTDAPLVVDQLGKPDSLNLVLTRLAVSTVSLKDATADANLRIVPQISSATDAGTALRAALAKTEKTRDVAALRADDGTAAGHARVNRVCAALRTAMLARPDAAAWELAILTSLAVQVPPALEEALVRVQDLRAAMQADAVGSPSDGSLVRVVVDVGAGAAPAPHAKPTSLGPAQALDYLVFLADADELFDVALGLYDWDLVRLVASRTQKDPREYAPLLECLATLPPPFAHHVVDTYLGRIDKALAALVQVGDGEVSRAAVRQLATYFAAGEFLDLANGESTHVSLAELHDLYLRVVAEAKAHAVGQAIAAEANVPILAARVAVAHAHALVARGKVAEGGALLAAAGEHAAAREAYLAAGEWRLAFASAHALGYDVDALLEMAYEASEKLAARGKAAAAAQILVRYARDVDAAVEALLAGDEWMDAVWTARQAGRDDLVEADVRDGVVASAAEWLSTIEEKHAKWRRGVGKLAGMFERRAAAGGYHRPSHAGNESEASAADDAFSDTSSVVSGFTTSTASSSGASALSSSASVRSQARRRRKAAAKRAKAAAKRSGGLSGEAYAVAGLKRSVPSAAFTSKVGELVRACLYFGENAAGAALQARFDAYLIDIEYMYGLLDMGAAAIAPAPAAPAPTASASHLPPGFELNTVTLADGSLASFTMRPVLQHEDVSWKARSLAAP</sequence>
<dbReference type="STRING" id="461836.A0A0L0DIC7"/>
<feature type="domain" description="ELP1 alpha-solenoid" evidence="9">
    <location>
        <begin position="651"/>
        <end position="724"/>
    </location>
</feature>
<dbReference type="Pfam" id="PF23797">
    <property type="entry name" value="Beta-prop_ELP1_2nd"/>
    <property type="match status" value="1"/>
</dbReference>
<dbReference type="InterPro" id="IPR056167">
    <property type="entry name" value="A-sol_ELP1"/>
</dbReference>